<dbReference type="AlphaFoldDB" id="A0A172Y564"/>
<dbReference type="OrthoDB" id="8447821at2"/>
<sequence length="158" mass="17396">MSHIDQLPENLAATFDILASAASELQDPWWVFGGAGMALSGLSEWHVPDVDVMTSPRDARRLIETLHGEAVEDPGEGLFRSQVFGQILTTPVPVEVMAQMDVRAGADWTPVIFTTRQPIALDGGTLYVPTVAEQIEKCRLFGRPKDLQRAERLATLLR</sequence>
<protein>
    <recommendedName>
        <fullName evidence="3">Nucleotidyltransferase family protein</fullName>
    </recommendedName>
</protein>
<dbReference type="EMBL" id="CP015614">
    <property type="protein sequence ID" value="ANF54359.1"/>
    <property type="molecule type" value="Genomic_DNA"/>
</dbReference>
<dbReference type="SUPFAM" id="SSF81301">
    <property type="entry name" value="Nucleotidyltransferase"/>
    <property type="match status" value="1"/>
</dbReference>
<evidence type="ECO:0000313" key="2">
    <source>
        <dbReference type="Proteomes" id="UP000077603"/>
    </source>
</evidence>
<organism evidence="1 2">
    <name type="scientific">Brevundimonas naejangsanensis</name>
    <dbReference type="NCBI Taxonomy" id="588932"/>
    <lineage>
        <taxon>Bacteria</taxon>
        <taxon>Pseudomonadati</taxon>
        <taxon>Pseudomonadota</taxon>
        <taxon>Alphaproteobacteria</taxon>
        <taxon>Caulobacterales</taxon>
        <taxon>Caulobacteraceae</taxon>
        <taxon>Brevundimonas</taxon>
    </lineage>
</organism>
<dbReference type="RefSeq" id="WP_025976829.1">
    <property type="nucleotide sequence ID" value="NZ_CP015614.1"/>
</dbReference>
<keyword evidence="2" id="KW-1185">Reference proteome</keyword>
<name>A0A172Y564_9CAUL</name>
<dbReference type="eggNOG" id="ENOG5032ZDJ">
    <property type="taxonomic scope" value="Bacteria"/>
</dbReference>
<dbReference type="KEGG" id="bne:DA69_06160"/>
<reference evidence="1 2" key="1">
    <citation type="journal article" date="2014" name="Genome Announc.">
        <title>Genome Sequence of a Promising Hydrogen-Producing Facultative Anaerobic Bacterium, Brevundimonas naejangsanensis Strain B1.</title>
        <authorList>
            <person name="Su H."/>
            <person name="Zhang T."/>
            <person name="Bao M."/>
            <person name="Jiang Y."/>
            <person name="Wang Y."/>
            <person name="Tan T."/>
        </authorList>
    </citation>
    <scope>NUCLEOTIDE SEQUENCE [LARGE SCALE GENOMIC DNA]</scope>
    <source>
        <strain evidence="1 2">B1</strain>
    </source>
</reference>
<dbReference type="InterPro" id="IPR043519">
    <property type="entry name" value="NT_sf"/>
</dbReference>
<proteinExistence type="predicted"/>
<evidence type="ECO:0008006" key="3">
    <source>
        <dbReference type="Google" id="ProtNLM"/>
    </source>
</evidence>
<dbReference type="Proteomes" id="UP000077603">
    <property type="component" value="Chromosome"/>
</dbReference>
<gene>
    <name evidence="1" type="ORF">DA69_06160</name>
</gene>
<dbReference type="STRING" id="588932.DA69_06160"/>
<dbReference type="Gene3D" id="3.30.460.40">
    <property type="match status" value="1"/>
</dbReference>
<evidence type="ECO:0000313" key="1">
    <source>
        <dbReference type="EMBL" id="ANF54359.1"/>
    </source>
</evidence>
<accession>A0A172Y564</accession>